<evidence type="ECO:0000313" key="2">
    <source>
        <dbReference type="Proteomes" id="UP000294843"/>
    </source>
</evidence>
<comment type="caution">
    <text evidence="1">The sequence shown here is derived from an EMBL/GenBank/DDBJ whole genome shotgun (WGS) entry which is preliminary data.</text>
</comment>
<name>A0A4V6PPU8_9STAP</name>
<sequence>MNTNYLLHTIHLHHREPFSYQQLKNLTVHTLADLTEDEFNAAYTRLKEEKLIKEGEPLTLTFLGETVLKQAIKKQQFNHRD</sequence>
<protein>
    <submittedName>
        <fullName evidence="1">Uncharacterized protein</fullName>
    </submittedName>
</protein>
<dbReference type="EMBL" id="SCWF01000005">
    <property type="protein sequence ID" value="TDM14196.1"/>
    <property type="molecule type" value="Genomic_DNA"/>
</dbReference>
<accession>A0A4V6PPU8</accession>
<dbReference type="RefSeq" id="WP_133451736.1">
    <property type="nucleotide sequence ID" value="NZ_SCWF01000005.1"/>
</dbReference>
<evidence type="ECO:0000313" key="1">
    <source>
        <dbReference type="EMBL" id="TDM14196.1"/>
    </source>
</evidence>
<organism evidence="1 2">
    <name type="scientific">Macrococcus bovicus</name>
    <dbReference type="NCBI Taxonomy" id="69968"/>
    <lineage>
        <taxon>Bacteria</taxon>
        <taxon>Bacillati</taxon>
        <taxon>Bacillota</taxon>
        <taxon>Bacilli</taxon>
        <taxon>Bacillales</taxon>
        <taxon>Staphylococcaceae</taxon>
        <taxon>Macrococcus</taxon>
    </lineage>
</organism>
<dbReference type="AlphaFoldDB" id="A0A4V6PPU8"/>
<proteinExistence type="predicted"/>
<reference evidence="1 2" key="1">
    <citation type="submission" date="2019-01" db="EMBL/GenBank/DDBJ databases">
        <title>Draft genome sequences of the type strains of six Macrococcus species.</title>
        <authorList>
            <person name="Mazhar S."/>
            <person name="Altermann E."/>
            <person name="Hill C."/>
            <person name="Mcauliffe O."/>
        </authorList>
    </citation>
    <scope>NUCLEOTIDE SEQUENCE [LARGE SCALE GENOMIC DNA]</scope>
    <source>
        <strain evidence="1 2">ATCC 51825</strain>
    </source>
</reference>
<gene>
    <name evidence="1" type="ORF">ERX55_06385</name>
</gene>
<dbReference type="OrthoDB" id="2418586at2"/>
<dbReference type="Proteomes" id="UP000294843">
    <property type="component" value="Unassembled WGS sequence"/>
</dbReference>
<keyword evidence="2" id="KW-1185">Reference proteome</keyword>